<dbReference type="EMBL" id="JAPWDO010000005">
    <property type="protein sequence ID" value="KAJ5470311.1"/>
    <property type="molecule type" value="Genomic_DNA"/>
</dbReference>
<dbReference type="AlphaFoldDB" id="A0A9W9WMQ8"/>
<comment type="caution">
    <text evidence="1">The sequence shown here is derived from an EMBL/GenBank/DDBJ whole genome shotgun (WGS) entry which is preliminary data.</text>
</comment>
<dbReference type="Proteomes" id="UP001147760">
    <property type="component" value="Unassembled WGS sequence"/>
</dbReference>
<organism evidence="1 2">
    <name type="scientific">Penicillium desertorum</name>
    <dbReference type="NCBI Taxonomy" id="1303715"/>
    <lineage>
        <taxon>Eukaryota</taxon>
        <taxon>Fungi</taxon>
        <taxon>Dikarya</taxon>
        <taxon>Ascomycota</taxon>
        <taxon>Pezizomycotina</taxon>
        <taxon>Eurotiomycetes</taxon>
        <taxon>Eurotiomycetidae</taxon>
        <taxon>Eurotiales</taxon>
        <taxon>Aspergillaceae</taxon>
        <taxon>Penicillium</taxon>
    </lineage>
</organism>
<reference evidence="1" key="1">
    <citation type="submission" date="2022-12" db="EMBL/GenBank/DDBJ databases">
        <authorList>
            <person name="Petersen C."/>
        </authorList>
    </citation>
    <scope>NUCLEOTIDE SEQUENCE</scope>
    <source>
        <strain evidence="1">IBT 17660</strain>
    </source>
</reference>
<protein>
    <submittedName>
        <fullName evidence="1">Uncharacterized protein</fullName>
    </submittedName>
</protein>
<evidence type="ECO:0000313" key="1">
    <source>
        <dbReference type="EMBL" id="KAJ5470311.1"/>
    </source>
</evidence>
<reference evidence="1" key="2">
    <citation type="journal article" date="2023" name="IMA Fungus">
        <title>Comparative genomic study of the Penicillium genus elucidates a diverse pangenome and 15 lateral gene transfer events.</title>
        <authorList>
            <person name="Petersen C."/>
            <person name="Sorensen T."/>
            <person name="Nielsen M.R."/>
            <person name="Sondergaard T.E."/>
            <person name="Sorensen J.L."/>
            <person name="Fitzpatrick D.A."/>
            <person name="Frisvad J.C."/>
            <person name="Nielsen K.L."/>
        </authorList>
    </citation>
    <scope>NUCLEOTIDE SEQUENCE</scope>
    <source>
        <strain evidence="1">IBT 17660</strain>
    </source>
</reference>
<proteinExistence type="predicted"/>
<dbReference type="OrthoDB" id="5419802at2759"/>
<accession>A0A9W9WMQ8</accession>
<keyword evidence="2" id="KW-1185">Reference proteome</keyword>
<gene>
    <name evidence="1" type="ORF">N7530_007668</name>
</gene>
<evidence type="ECO:0000313" key="2">
    <source>
        <dbReference type="Proteomes" id="UP001147760"/>
    </source>
</evidence>
<name>A0A9W9WMQ8_9EURO</name>
<sequence length="133" mass="14643">MSSKPHPPEGLRADLTAHGNALGGEKYAPVGSSACVALGSQRATQDIEVVVLWGHTPDTRKLLCNSPDFEVEPRTYHTYYRAAEPVKVEILPPAFVPGTIRRNYRSDCNRKLEGSEAGIASECQMRVSRRSVY</sequence>